<evidence type="ECO:0000313" key="2">
    <source>
        <dbReference type="EMBL" id="MDD0838557.1"/>
    </source>
</evidence>
<evidence type="ECO:0000313" key="3">
    <source>
        <dbReference type="Proteomes" id="UP001528673"/>
    </source>
</evidence>
<organism evidence="2 3">
    <name type="scientific">Curvibacter cyanobacteriorum</name>
    <dbReference type="NCBI Taxonomy" id="3026422"/>
    <lineage>
        <taxon>Bacteria</taxon>
        <taxon>Pseudomonadati</taxon>
        <taxon>Pseudomonadota</taxon>
        <taxon>Betaproteobacteria</taxon>
        <taxon>Burkholderiales</taxon>
        <taxon>Comamonadaceae</taxon>
        <taxon>Curvibacter</taxon>
    </lineage>
</organism>
<dbReference type="RefSeq" id="WP_273950488.1">
    <property type="nucleotide sequence ID" value="NZ_JAQSIP010000003.1"/>
</dbReference>
<evidence type="ECO:0000256" key="1">
    <source>
        <dbReference type="SAM" id="MobiDB-lite"/>
    </source>
</evidence>
<keyword evidence="3" id="KW-1185">Reference proteome</keyword>
<reference evidence="2 3" key="1">
    <citation type="submission" date="2023-02" db="EMBL/GenBank/DDBJ databases">
        <title>Bacterial whole genomic sequence of Curvibacter sp. HBC61.</title>
        <authorList>
            <person name="Le V."/>
            <person name="Ko S.-R."/>
            <person name="Ahn C.-Y."/>
            <person name="Oh H.-M."/>
        </authorList>
    </citation>
    <scope>NUCLEOTIDE SEQUENCE [LARGE SCALE GENOMIC DNA]</scope>
    <source>
        <strain evidence="2 3">HBC61</strain>
    </source>
</reference>
<feature type="region of interest" description="Disordered" evidence="1">
    <location>
        <begin position="174"/>
        <end position="193"/>
    </location>
</feature>
<sequence>MDIHQLSAQYQKDQDRILMRFNTTSHEELRVWLTRVLLRGWWPHLRTAVAQLETRQQSDTPAHEREQQSRRRRAEVLAQADLASPFDEADATLPLGSAPLLLTEVSQQQRDDKLALSFVEKLENQAPPRGFDLELELPLLHGLVHLLEMALSQTDWGLLPDAPGDPLGASVEIEAEPDADTGARPLGKPRYLH</sequence>
<comment type="caution">
    <text evidence="2">The sequence shown here is derived from an EMBL/GenBank/DDBJ whole genome shotgun (WGS) entry which is preliminary data.</text>
</comment>
<proteinExistence type="predicted"/>
<protein>
    <submittedName>
        <fullName evidence="2">Uncharacterized protein</fullName>
    </submittedName>
</protein>
<dbReference type="Proteomes" id="UP001528673">
    <property type="component" value="Unassembled WGS sequence"/>
</dbReference>
<accession>A0ABT5MWY2</accession>
<feature type="region of interest" description="Disordered" evidence="1">
    <location>
        <begin position="53"/>
        <end position="74"/>
    </location>
</feature>
<gene>
    <name evidence="2" type="ORF">PSQ40_08235</name>
</gene>
<name>A0ABT5MWY2_9BURK</name>
<dbReference type="EMBL" id="JAQSIP010000003">
    <property type="protein sequence ID" value="MDD0838557.1"/>
    <property type="molecule type" value="Genomic_DNA"/>
</dbReference>